<dbReference type="SUPFAM" id="SSF53098">
    <property type="entry name" value="Ribonuclease H-like"/>
    <property type="match status" value="1"/>
</dbReference>
<evidence type="ECO:0000256" key="3">
    <source>
        <dbReference type="ARBA" id="ARBA00022485"/>
    </source>
</evidence>
<evidence type="ECO:0000256" key="9">
    <source>
        <dbReference type="ARBA" id="ARBA00022833"/>
    </source>
</evidence>
<evidence type="ECO:0000256" key="6">
    <source>
        <dbReference type="ARBA" id="ARBA00022705"/>
    </source>
</evidence>
<dbReference type="InterPro" id="IPR054475">
    <property type="entry name" value="Znf-DPOE"/>
</dbReference>
<evidence type="ECO:0000259" key="17">
    <source>
        <dbReference type="SMART" id="SM01159"/>
    </source>
</evidence>
<dbReference type="Pfam" id="PF22634">
    <property type="entry name" value="POL2_thumb"/>
    <property type="match status" value="1"/>
</dbReference>
<dbReference type="InterPro" id="IPR055191">
    <property type="entry name" value="POL2_thumb"/>
</dbReference>
<organism evidence="18 19">
    <name type="scientific">Galendromus occidentalis</name>
    <name type="common">western predatory mite</name>
    <dbReference type="NCBI Taxonomy" id="34638"/>
    <lineage>
        <taxon>Eukaryota</taxon>
        <taxon>Metazoa</taxon>
        <taxon>Ecdysozoa</taxon>
        <taxon>Arthropoda</taxon>
        <taxon>Chelicerata</taxon>
        <taxon>Arachnida</taxon>
        <taxon>Acari</taxon>
        <taxon>Parasitiformes</taxon>
        <taxon>Mesostigmata</taxon>
        <taxon>Gamasina</taxon>
        <taxon>Phytoseioidea</taxon>
        <taxon>Phytoseiidae</taxon>
        <taxon>Typhlodrominae</taxon>
        <taxon>Galendromus</taxon>
    </lineage>
</organism>
<keyword evidence="10 15" id="KW-0239">DNA-directed DNA polymerase</keyword>
<dbReference type="SUPFAM" id="SSF56672">
    <property type="entry name" value="DNA/RNA polymerases"/>
    <property type="match status" value="1"/>
</dbReference>
<dbReference type="PANTHER" id="PTHR10670:SF0">
    <property type="entry name" value="DNA POLYMERASE EPSILON CATALYTIC SUBUNIT A"/>
    <property type="match status" value="1"/>
</dbReference>
<evidence type="ECO:0000256" key="12">
    <source>
        <dbReference type="ARBA" id="ARBA00023014"/>
    </source>
</evidence>
<evidence type="ECO:0000256" key="14">
    <source>
        <dbReference type="ARBA" id="ARBA00023242"/>
    </source>
</evidence>
<keyword evidence="4 15" id="KW-0808">Transferase</keyword>
<feature type="region of interest" description="Disordered" evidence="16">
    <location>
        <begin position="1"/>
        <end position="30"/>
    </location>
</feature>
<feature type="region of interest" description="Disordered" evidence="16">
    <location>
        <begin position="1246"/>
        <end position="1271"/>
    </location>
</feature>
<feature type="domain" description="DNA polymerase epsilon catalytic subunit A C-terminal" evidence="17">
    <location>
        <begin position="1494"/>
        <end position="1892"/>
    </location>
</feature>
<sequence>MSRRFNNTGRYVADPANSKSGAQAFEKGDPSDKRLETSLFNDKIDARYGFERCTEATERVGFMVNFQATEILDEDKRLIAALDCYFLEENGTRFKISVPFKPYLYVLVAGGTEQEISSYLLRKYQGYLSVCEMVMKEDLDLLNHLSGLKQQYIKCTFSNTTDLQKVRRELLPIVKKNKLDKTSAAGANSDVLKNILDMREHDVPYHVRVSIDLKLFVGLWYTVKVQHSKSPIITRKQDLLATPDICVLAYDIETSKLPLKFPDSASDQIMMISYMIDGHGYLITNKEIVSENVEDFEYTPKPEFQGQFTIFNEENENALLVKFFDHILDVQPLVIATYNGDNFDWMFVEARANFHKLDMNKYVGWSRGREGFYLSRACIHMDCLHWVKRDSYLPVGSQNLKAVAKAKLRYDPVELDPELMVAMAQDNPQVLANYSVSDAVATYYLYMKYVHPFIFALCTIIPTQPDEVLRKGSGTLCESLLMVKAFEAEIIYPNKQENIFNKISEDGHVLDQETYVGGHVEALESGVFRADIPCRFRLVPQAFQKLIDEVDETMKRAITVEESIPFESVQNFDEVCTDIKTALAGLRDCPNRLEKPIIYHLDVGAMYPNIILTNRLQPSAMVDVATCAACDYNRPGERCQRTMEWTWRGEMMPATRAEFQRIQQQLETETFVSPINPKKRVPFHELSDEDRAAIEKKRLQDYCRRAYSKIRVTKTQLKKTTICQRENSFYVDTVRQFRDRRYEFKGLLKKAKGLVNEAVKRGDAAEIKSAKNLEILYDSLQLAHKCILNSFYGYVMRRGARWYSMEMAGIVCHTGAGIIMKARELIEQIGRPLELDTDGIWCVLPASFPENFEIRSSFEKKPKVVISYPGAILNIMVQKLNTNDQYHELVDPVKRKYEIREENSIFFEVDGPYLAMVLPASKEEGKKLKKRYAVFNFDGSLAELKGFEVKRRGELQLIKIFQSSVFEAFLKGENLEECYASVAKIADYWLDVLYSRASTMPDEELFDLISENRSMSKKLEDYGAQKSTSISTARRLAEFLGDQMVKDAGLSCRYVIAKKPEGAPVTERAIPLAIFHAEPSVRRHFLRKWLKCYGDDDLDIRSILDWTYYIERLGSAIQKIITIPAALQQLRNPVPRVPHPSWLHKKLLEKDDVLKQKRINELFTAKEKDIEDMCGAATPSYMAPVMAVSHKRSRHEDAENIDKNWREILGPPPSIGETSEDFDKWLTFHKNKWTHQKLQRDRLKKLAKRNKSNSAPLAAPGAESQPPLKRAKTCSGLKSNTLGGFLKKAQQNLLNSTWQIVQIVPAGEDGVFKVWVLIGNSELRQVRVGVPRIFYVNQRVPKDTEETTIYRKVMRHLPRAHPVHHLYEYAIDESVYINNNDDIAAELGNPYIEGIYETQVPLDFRLIVSLGCLTKLDKRFYRQYAAESSDFFDLRHLEMCTLAETDYLEGNHVKYIFLYQNREGHKQVYALFIPSVKKAWLSVVDSVVTDQLPNLNVVYNQEREAKIARGAMESLVPDPGYVFESSATSDVRSVHKLIQKHLQQFLGEKRGPTILVVQSRISNEDLTVLMPQTCEFPIVRLHVQDSKMLDHLQWQRVGSKAAIRHFLNVQTILTTQLEQCRYLHVPLGNLPADATRFGCDVFYARNLLKQNFLLWCSRSDRPDLGGKEADDNRSIEHDLCLQVNNEGMYTTTCVELDLQGIFVTTILQAHTLAELEGISSNIAFDAVQAQTVQDMVSGGDQMGSNVSGYDESSQCAGAFRILRQMVSAFMKDVAVYQNIFADQQLSHLFRWLKDPHSLLFEPSLKRILDNLISKMFNQLVAEFQRLGSHIVHASLSKIILCTKRKTIEDASAYVEFVVNSMRNKELFHSVDFSVKQAYKILLWMDPSNHGGVQRTADDSEDEVRMLWNMSKFLSTPSLTESFNMTVGGYINALFQHLEQTPPEQNSVEYIQTLIREEFSQSLMTLTHKLHEKYPTGEFPKNALMKHTVARVYSPSLEFVKMITRVLSVDQNIAQFVNSKLKRDLLKLCGGVGAFSESAIWHDPCLSFVLSQVICTQCNCVRDLDVCRDTYTANGQWFCPQCESLYEMAYIESLMVDSLQVISAREVLQDLQCTKCNMVKEKNMSRYCECAGYFKNMTEVQNTKELLDTFATIATAFKMDILLEHVKWTRSVNQCD</sequence>
<dbReference type="GO" id="GO:0008310">
    <property type="term" value="F:single-stranded DNA 3'-5' DNA exonuclease activity"/>
    <property type="evidence" value="ECO:0007669"/>
    <property type="project" value="TreeGrafter"/>
</dbReference>
<evidence type="ECO:0000256" key="5">
    <source>
        <dbReference type="ARBA" id="ARBA00022695"/>
    </source>
</evidence>
<dbReference type="SMART" id="SM00486">
    <property type="entry name" value="POLBc"/>
    <property type="match status" value="1"/>
</dbReference>
<dbReference type="PANTHER" id="PTHR10670">
    <property type="entry name" value="DNA POLYMERASE EPSILON CATALYTIC SUBUNIT A"/>
    <property type="match status" value="1"/>
</dbReference>
<dbReference type="CDD" id="cd05535">
    <property type="entry name" value="POLBc_epsilon"/>
    <property type="match status" value="1"/>
</dbReference>
<evidence type="ECO:0000256" key="8">
    <source>
        <dbReference type="ARBA" id="ARBA00022771"/>
    </source>
</evidence>
<gene>
    <name evidence="19" type="primary">LOC100898373</name>
</gene>
<dbReference type="GO" id="GO:0003887">
    <property type="term" value="F:DNA-directed DNA polymerase activity"/>
    <property type="evidence" value="ECO:0007669"/>
    <property type="project" value="UniProtKB-KW"/>
</dbReference>
<dbReference type="InterPro" id="IPR036397">
    <property type="entry name" value="RNaseH_sf"/>
</dbReference>
<evidence type="ECO:0000256" key="7">
    <source>
        <dbReference type="ARBA" id="ARBA00022723"/>
    </source>
</evidence>
<keyword evidence="3 15" id="KW-0004">4Fe-4S</keyword>
<dbReference type="Pfam" id="PF23250">
    <property type="entry name" value="zf_DPOE_2"/>
    <property type="match status" value="1"/>
</dbReference>
<evidence type="ECO:0000256" key="1">
    <source>
        <dbReference type="ARBA" id="ARBA00004123"/>
    </source>
</evidence>
<dbReference type="GO" id="GO:0008622">
    <property type="term" value="C:epsilon DNA polymerase complex"/>
    <property type="evidence" value="ECO:0007669"/>
    <property type="project" value="InterPro"/>
</dbReference>
<evidence type="ECO:0000256" key="13">
    <source>
        <dbReference type="ARBA" id="ARBA00023125"/>
    </source>
</evidence>
<comment type="cofactor">
    <cofactor evidence="15">
        <name>[4Fe-4S] cluster</name>
        <dbReference type="ChEBI" id="CHEBI:49883"/>
    </cofactor>
</comment>
<dbReference type="FunFam" id="1.10.132.60:FF:000002">
    <property type="entry name" value="DNA polymerase epsilon catalytic subunit"/>
    <property type="match status" value="1"/>
</dbReference>
<dbReference type="GO" id="GO:0000278">
    <property type="term" value="P:mitotic cell cycle"/>
    <property type="evidence" value="ECO:0007669"/>
    <property type="project" value="TreeGrafter"/>
</dbReference>
<proteinExistence type="inferred from homology"/>
<keyword evidence="18" id="KW-1185">Reference proteome</keyword>
<dbReference type="EC" id="2.7.7.7" evidence="15"/>
<evidence type="ECO:0000256" key="15">
    <source>
        <dbReference type="RuleBase" id="RU365029"/>
    </source>
</evidence>
<dbReference type="InterPro" id="IPR029703">
    <property type="entry name" value="POL2"/>
</dbReference>
<dbReference type="CDD" id="cd05779">
    <property type="entry name" value="DNA_polB_epsilon_exo"/>
    <property type="match status" value="1"/>
</dbReference>
<dbReference type="InterPro" id="IPR006133">
    <property type="entry name" value="DNA-dir_DNA_pol_B_exonuc"/>
</dbReference>
<dbReference type="SMART" id="SM01159">
    <property type="entry name" value="DUF1744"/>
    <property type="match status" value="1"/>
</dbReference>
<keyword evidence="14 15" id="KW-0539">Nucleus</keyword>
<comment type="subcellular location">
    <subcellularLocation>
        <location evidence="1 15">Nucleus</location>
    </subcellularLocation>
</comment>
<keyword evidence="13 15" id="KW-0238">DNA-binding</keyword>
<evidence type="ECO:0000256" key="16">
    <source>
        <dbReference type="SAM" id="MobiDB-lite"/>
    </source>
</evidence>
<dbReference type="Gene3D" id="3.90.1600.10">
    <property type="entry name" value="Palm domain of DNA polymerase"/>
    <property type="match status" value="1"/>
</dbReference>
<dbReference type="InterPro" id="IPR013697">
    <property type="entry name" value="DNA_pol_e_suA_C"/>
</dbReference>
<keyword evidence="7 15" id="KW-0479">Metal-binding</keyword>
<dbReference type="GO" id="GO:0008270">
    <property type="term" value="F:zinc ion binding"/>
    <property type="evidence" value="ECO:0007669"/>
    <property type="project" value="UniProtKB-KW"/>
</dbReference>
<keyword evidence="11 15" id="KW-0408">Iron</keyword>
<protein>
    <recommendedName>
        <fullName evidence="15">DNA polymerase epsilon catalytic subunit</fullName>
        <ecNumber evidence="15">2.7.7.7</ecNumber>
    </recommendedName>
</protein>
<comment type="function">
    <text evidence="15">DNA polymerase II participates in chromosomal DNA replication.</text>
</comment>
<dbReference type="CTD" id="136032005"/>
<dbReference type="Pfam" id="PF08490">
    <property type="entry name" value="DUF1744"/>
    <property type="match status" value="1"/>
</dbReference>
<dbReference type="RefSeq" id="XP_018496572.1">
    <property type="nucleotide sequence ID" value="XM_018641056.1"/>
</dbReference>
<dbReference type="Gene3D" id="3.30.420.10">
    <property type="entry name" value="Ribonuclease H-like superfamily/Ribonuclease H"/>
    <property type="match status" value="1"/>
</dbReference>
<evidence type="ECO:0000313" key="19">
    <source>
        <dbReference type="RefSeq" id="XP_018496572.1"/>
    </source>
</evidence>
<dbReference type="Pfam" id="PF03104">
    <property type="entry name" value="DNA_pol_B_exo1"/>
    <property type="match status" value="1"/>
</dbReference>
<dbReference type="Gene3D" id="3.30.342.10">
    <property type="entry name" value="DNA Polymerase, chain B, domain 1"/>
    <property type="match status" value="1"/>
</dbReference>
<dbReference type="Proteomes" id="UP000694867">
    <property type="component" value="Unplaced"/>
</dbReference>
<evidence type="ECO:0000256" key="10">
    <source>
        <dbReference type="ARBA" id="ARBA00022932"/>
    </source>
</evidence>
<dbReference type="Pfam" id="PF22912">
    <property type="entry name" value="zf-DPOE"/>
    <property type="match status" value="1"/>
</dbReference>
<dbReference type="FunFam" id="3.30.420.10:FF:000010">
    <property type="entry name" value="DNA polymerase epsilon catalytic subunit"/>
    <property type="match status" value="1"/>
</dbReference>
<dbReference type="InterPro" id="IPR006172">
    <property type="entry name" value="DNA-dir_DNA_pol_B"/>
</dbReference>
<dbReference type="InterPro" id="IPR043502">
    <property type="entry name" value="DNA/RNA_pol_sf"/>
</dbReference>
<keyword evidence="8 15" id="KW-0863">Zinc-finger</keyword>
<dbReference type="GO" id="GO:0051539">
    <property type="term" value="F:4 iron, 4 sulfur cluster binding"/>
    <property type="evidence" value="ECO:0007669"/>
    <property type="project" value="UniProtKB-KW"/>
</dbReference>
<evidence type="ECO:0000256" key="2">
    <source>
        <dbReference type="ARBA" id="ARBA00005755"/>
    </source>
</evidence>
<keyword evidence="12 15" id="KW-0411">Iron-sulfur</keyword>
<dbReference type="InterPro" id="IPR012337">
    <property type="entry name" value="RNaseH-like_sf"/>
</dbReference>
<keyword evidence="6 15" id="KW-0235">DNA replication</keyword>
<evidence type="ECO:0000313" key="18">
    <source>
        <dbReference type="Proteomes" id="UP000694867"/>
    </source>
</evidence>
<dbReference type="Gene3D" id="1.10.132.60">
    <property type="entry name" value="DNA polymerase family B, C-terminal domain"/>
    <property type="match status" value="1"/>
</dbReference>
<dbReference type="InterPro" id="IPR023211">
    <property type="entry name" value="DNA_pol_palm_dom_sf"/>
</dbReference>
<reference evidence="19" key="1">
    <citation type="submission" date="2025-08" db="UniProtKB">
        <authorList>
            <consortium name="RefSeq"/>
        </authorList>
    </citation>
    <scope>IDENTIFICATION</scope>
</reference>
<dbReference type="FunFam" id="3.90.1600.10:FF:000006">
    <property type="entry name" value="DNA polymerase epsilon catalytic subunit"/>
    <property type="match status" value="1"/>
</dbReference>
<evidence type="ECO:0000256" key="4">
    <source>
        <dbReference type="ARBA" id="ARBA00022679"/>
    </source>
</evidence>
<dbReference type="KEGG" id="goe:100898373"/>
<dbReference type="GO" id="GO:0006287">
    <property type="term" value="P:base-excision repair, gap-filling"/>
    <property type="evidence" value="ECO:0007669"/>
    <property type="project" value="TreeGrafter"/>
</dbReference>
<comment type="catalytic activity">
    <reaction evidence="15">
        <text>DNA(n) + a 2'-deoxyribonucleoside 5'-triphosphate = DNA(n+1) + diphosphate</text>
        <dbReference type="Rhea" id="RHEA:22508"/>
        <dbReference type="Rhea" id="RHEA-COMP:17339"/>
        <dbReference type="Rhea" id="RHEA-COMP:17340"/>
        <dbReference type="ChEBI" id="CHEBI:33019"/>
        <dbReference type="ChEBI" id="CHEBI:61560"/>
        <dbReference type="ChEBI" id="CHEBI:173112"/>
        <dbReference type="EC" id="2.7.7.7"/>
    </reaction>
</comment>
<keyword evidence="9 15" id="KW-0862">Zinc</keyword>
<dbReference type="GeneID" id="100898373"/>
<accession>A0AAJ7L5S6</accession>
<dbReference type="GO" id="GO:0045004">
    <property type="term" value="P:DNA replication proofreading"/>
    <property type="evidence" value="ECO:0007669"/>
    <property type="project" value="TreeGrafter"/>
</dbReference>
<keyword evidence="5 15" id="KW-0548">Nucleotidyltransferase</keyword>
<dbReference type="GO" id="GO:0006272">
    <property type="term" value="P:leading strand elongation"/>
    <property type="evidence" value="ECO:0007669"/>
    <property type="project" value="TreeGrafter"/>
</dbReference>
<name>A0AAJ7L5S6_9ACAR</name>
<dbReference type="InterPro" id="IPR042087">
    <property type="entry name" value="DNA_pol_B_thumb"/>
</dbReference>
<dbReference type="GO" id="GO:0003677">
    <property type="term" value="F:DNA binding"/>
    <property type="evidence" value="ECO:0007669"/>
    <property type="project" value="UniProtKB-KW"/>
</dbReference>
<comment type="similarity">
    <text evidence="2 15">Belongs to the DNA polymerase type-B family.</text>
</comment>
<dbReference type="GO" id="GO:0006297">
    <property type="term" value="P:nucleotide-excision repair, DNA gap filling"/>
    <property type="evidence" value="ECO:0007669"/>
    <property type="project" value="TreeGrafter"/>
</dbReference>
<evidence type="ECO:0000256" key="11">
    <source>
        <dbReference type="ARBA" id="ARBA00023004"/>
    </source>
</evidence>
<dbReference type="GO" id="GO:0000166">
    <property type="term" value="F:nucleotide binding"/>
    <property type="evidence" value="ECO:0007669"/>
    <property type="project" value="InterPro"/>
</dbReference>